<evidence type="ECO:0000313" key="3">
    <source>
        <dbReference type="EMBL" id="PXA02873.1"/>
    </source>
</evidence>
<comment type="caution">
    <text evidence="3">The sequence shown here is derived from an EMBL/GenBank/DDBJ whole genome shotgun (WGS) entry which is preliminary data.</text>
</comment>
<comment type="similarity">
    <text evidence="1">Belongs to the ClpX chaperone family.</text>
</comment>
<protein>
    <recommendedName>
        <fullName evidence="2">ClpX-type ZB domain-containing protein</fullName>
    </recommendedName>
</protein>
<dbReference type="EMBL" id="QHJQ01000018">
    <property type="protein sequence ID" value="PXA02873.1"/>
    <property type="molecule type" value="Genomic_DNA"/>
</dbReference>
<feature type="binding site" evidence="1">
    <location>
        <position position="7"/>
    </location>
    <ligand>
        <name>Zn(2+)</name>
        <dbReference type="ChEBI" id="CHEBI:29105"/>
    </ligand>
</feature>
<dbReference type="GO" id="GO:0006457">
    <property type="term" value="P:protein folding"/>
    <property type="evidence" value="ECO:0007669"/>
    <property type="project" value="UniProtKB-UniRule"/>
</dbReference>
<dbReference type="InterPro" id="IPR038366">
    <property type="entry name" value="Znf_CppX_C4_sf"/>
</dbReference>
<gene>
    <name evidence="3" type="ORF">DDZ13_14890</name>
</gene>
<dbReference type="PROSITE" id="PS51902">
    <property type="entry name" value="CLPX_ZB"/>
    <property type="match status" value="1"/>
</dbReference>
<dbReference type="GO" id="GO:0051082">
    <property type="term" value="F:unfolded protein binding"/>
    <property type="evidence" value="ECO:0007669"/>
    <property type="project" value="UniProtKB-UniRule"/>
</dbReference>
<dbReference type="GO" id="GO:0008270">
    <property type="term" value="F:zinc ion binding"/>
    <property type="evidence" value="ECO:0007669"/>
    <property type="project" value="UniProtKB-UniRule"/>
</dbReference>
<feature type="domain" description="ClpX-type ZB" evidence="2">
    <location>
        <begin position="1"/>
        <end position="49"/>
    </location>
</feature>
<name>A0A317ZFC4_9BACT</name>
<dbReference type="GO" id="GO:0046983">
    <property type="term" value="F:protein dimerization activity"/>
    <property type="evidence" value="ECO:0007669"/>
    <property type="project" value="UniProtKB-UniRule"/>
</dbReference>
<dbReference type="Gene3D" id="6.20.220.10">
    <property type="entry name" value="ClpX chaperone, C4-type zinc finger domain"/>
    <property type="match status" value="1"/>
</dbReference>
<keyword evidence="1" id="KW-0862">Zinc</keyword>
<feature type="binding site" evidence="1">
    <location>
        <position position="33"/>
    </location>
    <ligand>
        <name>Zn(2+)</name>
        <dbReference type="ChEBI" id="CHEBI:29105"/>
    </ligand>
</feature>
<evidence type="ECO:0000259" key="2">
    <source>
        <dbReference type="PROSITE" id="PS51902"/>
    </source>
</evidence>
<organism evidence="3 4">
    <name type="scientific">Coraliomargarita sinensis</name>
    <dbReference type="NCBI Taxonomy" id="2174842"/>
    <lineage>
        <taxon>Bacteria</taxon>
        <taxon>Pseudomonadati</taxon>
        <taxon>Verrucomicrobiota</taxon>
        <taxon>Opitutia</taxon>
        <taxon>Puniceicoccales</taxon>
        <taxon>Coraliomargaritaceae</taxon>
        <taxon>Coraliomargarita</taxon>
    </lineage>
</organism>
<dbReference type="InParanoid" id="A0A317ZFC4"/>
<accession>A0A317ZFC4</accession>
<reference evidence="3 4" key="1">
    <citation type="submission" date="2018-05" db="EMBL/GenBank/DDBJ databases">
        <title>Coraliomargarita sinensis sp. nov., isolated from a marine solar saltern.</title>
        <authorList>
            <person name="Zhou L.Y."/>
        </authorList>
    </citation>
    <scope>NUCLEOTIDE SEQUENCE [LARGE SCALE GENOMIC DNA]</scope>
    <source>
        <strain evidence="3 4">WN38</strain>
    </source>
</reference>
<keyword evidence="1" id="KW-0479">Metal-binding</keyword>
<proteinExistence type="inferred from homology"/>
<dbReference type="AlphaFoldDB" id="A0A317ZFC4"/>
<keyword evidence="4" id="KW-1185">Reference proteome</keyword>
<sequence>MKKEESCTCCGKKRSETKVLHACPDGFFICYDCVNVLSELNEQGTKEPNESHPDLSALYLLIALRQKGELSWWSFRKQMNSLKKRLKDYSQKGANQSR</sequence>
<evidence type="ECO:0000256" key="1">
    <source>
        <dbReference type="PROSITE-ProRule" id="PRU01250"/>
    </source>
</evidence>
<feature type="binding site" evidence="1">
    <location>
        <position position="30"/>
    </location>
    <ligand>
        <name>Zn(2+)</name>
        <dbReference type="ChEBI" id="CHEBI:29105"/>
    </ligand>
</feature>
<dbReference type="OrthoDB" id="9812570at2"/>
<dbReference type="InterPro" id="IPR059188">
    <property type="entry name" value="Znf_CLPX-like"/>
</dbReference>
<dbReference type="Proteomes" id="UP000247099">
    <property type="component" value="Unassembled WGS sequence"/>
</dbReference>
<keyword evidence="1" id="KW-0143">Chaperone</keyword>
<evidence type="ECO:0000313" key="4">
    <source>
        <dbReference type="Proteomes" id="UP000247099"/>
    </source>
</evidence>
<feature type="binding site" evidence="1">
    <location>
        <position position="10"/>
    </location>
    <ligand>
        <name>Zn(2+)</name>
        <dbReference type="ChEBI" id="CHEBI:29105"/>
    </ligand>
</feature>